<gene>
    <name evidence="4" type="ORF">H2200_011368</name>
</gene>
<dbReference type="PANTHER" id="PTHR47990">
    <property type="entry name" value="2-OXOGLUTARATE (2OG) AND FE(II)-DEPENDENT OXYGENASE SUPERFAMILY PROTEIN-RELATED"/>
    <property type="match status" value="1"/>
</dbReference>
<keyword evidence="2" id="KW-0408">Iron</keyword>
<dbReference type="PROSITE" id="PS51471">
    <property type="entry name" value="FE2OG_OXY"/>
    <property type="match status" value="1"/>
</dbReference>
<dbReference type="InterPro" id="IPR005123">
    <property type="entry name" value="Oxoglu/Fe-dep_dioxygenase_dom"/>
</dbReference>
<name>A0AA39CD58_9EURO</name>
<evidence type="ECO:0000313" key="5">
    <source>
        <dbReference type="Proteomes" id="UP001172673"/>
    </source>
</evidence>
<evidence type="ECO:0000259" key="3">
    <source>
        <dbReference type="PROSITE" id="PS51471"/>
    </source>
</evidence>
<dbReference type="GO" id="GO:0046872">
    <property type="term" value="F:metal ion binding"/>
    <property type="evidence" value="ECO:0007669"/>
    <property type="project" value="UniProtKB-KW"/>
</dbReference>
<dbReference type="InterPro" id="IPR026992">
    <property type="entry name" value="DIOX_N"/>
</dbReference>
<sequence>MIASASTFSSDEIPIVDFSGYRTDLPALAQEIKEVCATWGFLYLKNHGLPQGSIDRMFDINKTFFKTTPKQEKFSTPWNSVVNAGYDANTGTEGYFNEHGAKEKVSAVDEKEVFVIRKQGSYQQPMPPSLMKFNPEIQGFMAEVHEKIAVPLLSCLGVGLGLSKDHLPVLHQHASPSMTTLRLIHYPALPSTEEAPIRLASHTDQGVITILFQNQIAGLQVRPPKYTGPIKDDEKWLDAPVIPGAVLINIGETMSFFSGGLMKSTLHRVARSPLAEDQGKDRFSMAYFCHPNMDTLLEVLQGLEGKKGVQAREAPISCVTGRKVRTVKDWIEHRHSMGRLEKAK</sequence>
<organism evidence="4 5">
    <name type="scientific">Cladophialophora chaetospira</name>
    <dbReference type="NCBI Taxonomy" id="386627"/>
    <lineage>
        <taxon>Eukaryota</taxon>
        <taxon>Fungi</taxon>
        <taxon>Dikarya</taxon>
        <taxon>Ascomycota</taxon>
        <taxon>Pezizomycotina</taxon>
        <taxon>Eurotiomycetes</taxon>
        <taxon>Chaetothyriomycetidae</taxon>
        <taxon>Chaetothyriales</taxon>
        <taxon>Herpotrichiellaceae</taxon>
        <taxon>Cladophialophora</taxon>
    </lineage>
</organism>
<dbReference type="Pfam" id="PF14226">
    <property type="entry name" value="DIOX_N"/>
    <property type="match status" value="1"/>
</dbReference>
<feature type="domain" description="Fe2OG dioxygenase" evidence="3">
    <location>
        <begin position="176"/>
        <end position="291"/>
    </location>
</feature>
<dbReference type="Proteomes" id="UP001172673">
    <property type="component" value="Unassembled WGS sequence"/>
</dbReference>
<evidence type="ECO:0000256" key="2">
    <source>
        <dbReference type="RuleBase" id="RU003682"/>
    </source>
</evidence>
<accession>A0AA39CD58</accession>
<evidence type="ECO:0000256" key="1">
    <source>
        <dbReference type="ARBA" id="ARBA00008056"/>
    </source>
</evidence>
<dbReference type="AlphaFoldDB" id="A0AA39CD58"/>
<dbReference type="Gene3D" id="2.60.120.330">
    <property type="entry name" value="B-lactam Antibiotic, Isopenicillin N Synthase, Chain"/>
    <property type="match status" value="1"/>
</dbReference>
<dbReference type="SUPFAM" id="SSF51197">
    <property type="entry name" value="Clavaminate synthase-like"/>
    <property type="match status" value="1"/>
</dbReference>
<dbReference type="InterPro" id="IPR050231">
    <property type="entry name" value="Iron_ascorbate_oxido_reductase"/>
</dbReference>
<keyword evidence="2" id="KW-0479">Metal-binding</keyword>
<dbReference type="InterPro" id="IPR027443">
    <property type="entry name" value="IPNS-like_sf"/>
</dbReference>
<dbReference type="GO" id="GO:0044283">
    <property type="term" value="P:small molecule biosynthetic process"/>
    <property type="evidence" value="ECO:0007669"/>
    <property type="project" value="UniProtKB-ARBA"/>
</dbReference>
<comment type="similarity">
    <text evidence="1 2">Belongs to the iron/ascorbate-dependent oxidoreductase family.</text>
</comment>
<protein>
    <recommendedName>
        <fullName evidence="3">Fe2OG dioxygenase domain-containing protein</fullName>
    </recommendedName>
</protein>
<evidence type="ECO:0000313" key="4">
    <source>
        <dbReference type="EMBL" id="KAJ9603847.1"/>
    </source>
</evidence>
<comment type="caution">
    <text evidence="4">The sequence shown here is derived from an EMBL/GenBank/DDBJ whole genome shotgun (WGS) entry which is preliminary data.</text>
</comment>
<keyword evidence="5" id="KW-1185">Reference proteome</keyword>
<dbReference type="PRINTS" id="PR00682">
    <property type="entry name" value="IPNSYNTHASE"/>
</dbReference>
<keyword evidence="2" id="KW-0560">Oxidoreductase</keyword>
<dbReference type="EMBL" id="JAPDRK010000020">
    <property type="protein sequence ID" value="KAJ9603847.1"/>
    <property type="molecule type" value="Genomic_DNA"/>
</dbReference>
<proteinExistence type="inferred from homology"/>
<dbReference type="Pfam" id="PF03171">
    <property type="entry name" value="2OG-FeII_Oxy"/>
    <property type="match status" value="1"/>
</dbReference>
<dbReference type="InterPro" id="IPR044861">
    <property type="entry name" value="IPNS-like_FE2OG_OXY"/>
</dbReference>
<reference evidence="4" key="1">
    <citation type="submission" date="2022-10" db="EMBL/GenBank/DDBJ databases">
        <title>Culturing micro-colonial fungi from biological soil crusts in the Mojave desert and describing Neophaeococcomyces mojavensis, and introducing the new genera and species Taxawa tesnikishii.</title>
        <authorList>
            <person name="Kurbessoian T."/>
            <person name="Stajich J.E."/>
        </authorList>
    </citation>
    <scope>NUCLEOTIDE SEQUENCE</scope>
    <source>
        <strain evidence="4">TK_41</strain>
    </source>
</reference>
<dbReference type="GO" id="GO:0016491">
    <property type="term" value="F:oxidoreductase activity"/>
    <property type="evidence" value="ECO:0007669"/>
    <property type="project" value="UniProtKB-KW"/>
</dbReference>